<comment type="pathway">
    <text evidence="1">Cofactor biosynthesis; ubiquinone biosynthesis.</text>
</comment>
<dbReference type="RefSeq" id="WP_164623816.1">
    <property type="nucleotide sequence ID" value="NZ_JAAIVJ010000002.1"/>
</dbReference>
<gene>
    <name evidence="8" type="ORF">G4Z14_05655</name>
</gene>
<dbReference type="PANTHER" id="PTHR21427:SF19">
    <property type="entry name" value="UBIQUINONE BIOSYNTHESIS PROTEIN COQ9, MITOCHONDRIAL"/>
    <property type="match status" value="1"/>
</dbReference>
<dbReference type="Gene3D" id="1.10.357.10">
    <property type="entry name" value="Tetracycline Repressor, domain 2"/>
    <property type="match status" value="1"/>
</dbReference>
<evidence type="ECO:0000256" key="5">
    <source>
        <dbReference type="ARBA" id="ARBA00023121"/>
    </source>
</evidence>
<protein>
    <submittedName>
        <fullName evidence="8">COQ9 family protein</fullName>
    </submittedName>
</protein>
<dbReference type="AlphaFoldDB" id="A0A6M0QQP1"/>
<dbReference type="EMBL" id="JAAIVJ010000002">
    <property type="protein sequence ID" value="NEY89778.1"/>
    <property type="molecule type" value="Genomic_DNA"/>
</dbReference>
<evidence type="ECO:0000256" key="4">
    <source>
        <dbReference type="ARBA" id="ARBA00022946"/>
    </source>
</evidence>
<comment type="caution">
    <text evidence="8">The sequence shown here is derived from an EMBL/GenBank/DDBJ whole genome shotgun (WGS) entry which is preliminary data.</text>
</comment>
<name>A0A6M0QQP1_9RHOB</name>
<feature type="domain" description="COQ9 C-terminal" evidence="7">
    <location>
        <begin position="120"/>
        <end position="187"/>
    </location>
</feature>
<organism evidence="8 9">
    <name type="scientific">Tabrizicola oligotrophica</name>
    <dbReference type="NCBI Taxonomy" id="2710650"/>
    <lineage>
        <taxon>Bacteria</taxon>
        <taxon>Pseudomonadati</taxon>
        <taxon>Pseudomonadota</taxon>
        <taxon>Alphaproteobacteria</taxon>
        <taxon>Rhodobacterales</taxon>
        <taxon>Paracoccaceae</taxon>
        <taxon>Tabrizicola</taxon>
    </lineage>
</organism>
<dbReference type="InterPro" id="IPR012762">
    <property type="entry name" value="Ubiq_biosynth_COQ9"/>
</dbReference>
<dbReference type="NCBIfam" id="TIGR02396">
    <property type="entry name" value="diverge_rpsU"/>
    <property type="match status" value="1"/>
</dbReference>
<keyword evidence="5" id="KW-0446">Lipid-binding</keyword>
<accession>A0A6M0QQP1</accession>
<keyword evidence="4" id="KW-0809">Transit peptide</keyword>
<dbReference type="GO" id="GO:0008289">
    <property type="term" value="F:lipid binding"/>
    <property type="evidence" value="ECO:0007669"/>
    <property type="project" value="UniProtKB-KW"/>
</dbReference>
<evidence type="ECO:0000256" key="1">
    <source>
        <dbReference type="ARBA" id="ARBA00004749"/>
    </source>
</evidence>
<evidence type="ECO:0000256" key="3">
    <source>
        <dbReference type="ARBA" id="ARBA00022688"/>
    </source>
</evidence>
<reference evidence="8 9" key="1">
    <citation type="submission" date="2020-02" db="EMBL/GenBank/DDBJ databases">
        <authorList>
            <person name="Chen W.-M."/>
        </authorList>
    </citation>
    <scope>NUCLEOTIDE SEQUENCE [LARGE SCALE GENOMIC DNA]</scope>
    <source>
        <strain evidence="8 9">KMS-5</strain>
    </source>
</reference>
<keyword evidence="9" id="KW-1185">Reference proteome</keyword>
<dbReference type="GO" id="GO:0006744">
    <property type="term" value="P:ubiquinone biosynthetic process"/>
    <property type="evidence" value="ECO:0007669"/>
    <property type="project" value="UniProtKB-KW"/>
</dbReference>
<sequence>MERENSMERAKAQVLQAAVPHVAFDGWSDISLEAAITDSGVTPALAHALYPRGGVDLAVAYHRKGDAAMVEALAARDLTALRFRDKVALAIRLRLEGSDKELVRRGSALFALPQHAIEGAGLIWATADAMLTALGDASRDLNWYSKRTSLSAVYGATVLYWLGDTSDGHEATWAFLDRRIENVMQFEKVKAGMQKNQGLQALLKGPLKVLERISAPKGAADLPGKMKG</sequence>
<dbReference type="PANTHER" id="PTHR21427">
    <property type="entry name" value="UBIQUINONE BIOSYNTHESIS PROTEIN COQ9, MITOCHONDRIAL"/>
    <property type="match status" value="1"/>
</dbReference>
<evidence type="ECO:0000313" key="8">
    <source>
        <dbReference type="EMBL" id="NEY89778.1"/>
    </source>
</evidence>
<proteinExistence type="inferred from homology"/>
<comment type="function">
    <text evidence="6">Membrane-associated protein that warps the membrane surface to access and bind aromatic isoprenes with high specificity, including ubiquinone (CoQ) isoprene intermediates and presents them directly to COQ7, therefore facilitating the COQ7-mediated hydroxylase step. Participates in the biosynthesis of coenzyme Q, also named ubiquinone, an essential lipid-soluble electron transporter for aerobic cellular respiration.</text>
</comment>
<keyword evidence="3" id="KW-0831">Ubiquinone biosynthesis</keyword>
<dbReference type="Pfam" id="PF08511">
    <property type="entry name" value="COQ9"/>
    <property type="match status" value="1"/>
</dbReference>
<evidence type="ECO:0000256" key="6">
    <source>
        <dbReference type="ARBA" id="ARBA00058104"/>
    </source>
</evidence>
<comment type="similarity">
    <text evidence="2">Belongs to the COQ9 family.</text>
</comment>
<dbReference type="Proteomes" id="UP000477782">
    <property type="component" value="Unassembled WGS sequence"/>
</dbReference>
<evidence type="ECO:0000313" key="9">
    <source>
        <dbReference type="Proteomes" id="UP000477782"/>
    </source>
</evidence>
<dbReference type="InterPro" id="IPR013718">
    <property type="entry name" value="COQ9_C"/>
</dbReference>
<evidence type="ECO:0000256" key="2">
    <source>
        <dbReference type="ARBA" id="ARBA00010766"/>
    </source>
</evidence>
<evidence type="ECO:0000259" key="7">
    <source>
        <dbReference type="Pfam" id="PF08511"/>
    </source>
</evidence>